<dbReference type="RefSeq" id="WP_183224385.1">
    <property type="nucleotide sequence ID" value="NZ_BMPW01000016.1"/>
</dbReference>
<comment type="catalytic activity">
    <reaction evidence="1">
        <text>6-hydroxymethyl-7,8-dihydropterin + ATP = (7,8-dihydropterin-6-yl)methyl diphosphate + AMP + H(+)</text>
        <dbReference type="Rhea" id="RHEA:11412"/>
        <dbReference type="ChEBI" id="CHEBI:15378"/>
        <dbReference type="ChEBI" id="CHEBI:30616"/>
        <dbReference type="ChEBI" id="CHEBI:44841"/>
        <dbReference type="ChEBI" id="CHEBI:72950"/>
        <dbReference type="ChEBI" id="CHEBI:456215"/>
        <dbReference type="EC" id="2.7.6.3"/>
    </reaction>
</comment>
<evidence type="ECO:0000256" key="7">
    <source>
        <dbReference type="ARBA" id="ARBA00022840"/>
    </source>
</evidence>
<reference evidence="10 11" key="1">
    <citation type="submission" date="2020-08" db="EMBL/GenBank/DDBJ databases">
        <title>Genomic Encyclopedia of Type Strains, Phase III (KMG-III): the genomes of soil and plant-associated and newly described type strains.</title>
        <authorList>
            <person name="Whitman W."/>
        </authorList>
    </citation>
    <scope>NUCLEOTIDE SEQUENCE [LARGE SCALE GENOMIC DNA]</scope>
    <source>
        <strain evidence="10 11">CECT 3287</strain>
    </source>
</reference>
<evidence type="ECO:0000256" key="3">
    <source>
        <dbReference type="ARBA" id="ARBA00013253"/>
    </source>
</evidence>
<dbReference type="GO" id="GO:0046656">
    <property type="term" value="P:folic acid biosynthetic process"/>
    <property type="evidence" value="ECO:0007669"/>
    <property type="project" value="UniProtKB-KW"/>
</dbReference>
<sequence length="175" mass="18536">MTTAVLSIGGNLGDRLAHLRAAVALLGDSVTAVSGIYQTPPWGDGAQPPYLNAVVLVRDPGATPRDWLDRAHACETAEGRVRDPGRRFGPRTLDVDVIAVRRDDGTPVVDDDPVLTLPHPRAHLRAFVLVPWLAVDPEAELPGHGPVAALLDTPEVAADVAGVTARPELSLESME</sequence>
<dbReference type="Gene3D" id="3.30.70.560">
    <property type="entry name" value="7,8-Dihydro-6-hydroxymethylpterin-pyrophosphokinase HPPK"/>
    <property type="match status" value="1"/>
</dbReference>
<evidence type="ECO:0000256" key="1">
    <source>
        <dbReference type="ARBA" id="ARBA00000198"/>
    </source>
</evidence>
<evidence type="ECO:0000313" key="11">
    <source>
        <dbReference type="Proteomes" id="UP000590749"/>
    </source>
</evidence>
<dbReference type="CDD" id="cd00483">
    <property type="entry name" value="HPPK"/>
    <property type="match status" value="1"/>
</dbReference>
<dbReference type="SUPFAM" id="SSF55083">
    <property type="entry name" value="6-hydroxymethyl-7,8-dihydropterin pyrophosphokinase, HPPK"/>
    <property type="match status" value="1"/>
</dbReference>
<evidence type="ECO:0000259" key="9">
    <source>
        <dbReference type="PROSITE" id="PS00794"/>
    </source>
</evidence>
<dbReference type="Proteomes" id="UP000590749">
    <property type="component" value="Unassembled WGS sequence"/>
</dbReference>
<keyword evidence="11" id="KW-1185">Reference proteome</keyword>
<keyword evidence="6 10" id="KW-0418">Kinase</keyword>
<dbReference type="InterPro" id="IPR000550">
    <property type="entry name" value="Hppk"/>
</dbReference>
<dbReference type="GO" id="GO:0016301">
    <property type="term" value="F:kinase activity"/>
    <property type="evidence" value="ECO:0007669"/>
    <property type="project" value="UniProtKB-KW"/>
</dbReference>
<comment type="pathway">
    <text evidence="2">Cofactor biosynthesis; tetrahydrofolate biosynthesis; 2-amino-4-hydroxy-6-hydroxymethyl-7,8-dihydropteridine diphosphate from 7,8-dihydroneopterin triphosphate: step 4/4.</text>
</comment>
<accession>A0A7W5ALD1</accession>
<keyword evidence="7" id="KW-0067">ATP-binding</keyword>
<dbReference type="InterPro" id="IPR035907">
    <property type="entry name" value="Hppk_sf"/>
</dbReference>
<proteinExistence type="predicted"/>
<dbReference type="NCBIfam" id="TIGR01498">
    <property type="entry name" value="folK"/>
    <property type="match status" value="1"/>
</dbReference>
<keyword evidence="8" id="KW-0289">Folate biosynthesis</keyword>
<dbReference type="EC" id="2.7.6.3" evidence="3"/>
<dbReference type="EMBL" id="JACHXF010000014">
    <property type="protein sequence ID" value="MBB3098387.1"/>
    <property type="molecule type" value="Genomic_DNA"/>
</dbReference>
<evidence type="ECO:0000256" key="6">
    <source>
        <dbReference type="ARBA" id="ARBA00022777"/>
    </source>
</evidence>
<evidence type="ECO:0000256" key="5">
    <source>
        <dbReference type="ARBA" id="ARBA00022741"/>
    </source>
</evidence>
<dbReference type="GO" id="GO:0005524">
    <property type="term" value="F:ATP binding"/>
    <property type="evidence" value="ECO:0007669"/>
    <property type="project" value="UniProtKB-KW"/>
</dbReference>
<dbReference type="PANTHER" id="PTHR43071:SF1">
    <property type="entry name" value="2-AMINO-4-HYDROXY-6-HYDROXYMETHYLDIHYDROPTERIDINE PYROPHOSPHOKINASE"/>
    <property type="match status" value="1"/>
</dbReference>
<feature type="domain" description="7,8-dihydro-6-hydroxymethylpterin-pyrophosphokinase" evidence="9">
    <location>
        <begin position="87"/>
        <end position="98"/>
    </location>
</feature>
<dbReference type="PROSITE" id="PS00794">
    <property type="entry name" value="HPPK"/>
    <property type="match status" value="1"/>
</dbReference>
<keyword evidence="5" id="KW-0547">Nucleotide-binding</keyword>
<evidence type="ECO:0000313" key="10">
    <source>
        <dbReference type="EMBL" id="MBB3098387.1"/>
    </source>
</evidence>
<gene>
    <name evidence="10" type="ORF">FHR83_006082</name>
</gene>
<evidence type="ECO:0000256" key="4">
    <source>
        <dbReference type="ARBA" id="ARBA00022679"/>
    </source>
</evidence>
<dbReference type="AlphaFoldDB" id="A0A7W5ALD1"/>
<dbReference type="GO" id="GO:0046654">
    <property type="term" value="P:tetrahydrofolate biosynthetic process"/>
    <property type="evidence" value="ECO:0007669"/>
    <property type="project" value="UniProtKB-UniPathway"/>
</dbReference>
<dbReference type="Pfam" id="PF01288">
    <property type="entry name" value="HPPK"/>
    <property type="match status" value="1"/>
</dbReference>
<dbReference type="PANTHER" id="PTHR43071">
    <property type="entry name" value="2-AMINO-4-HYDROXY-6-HYDROXYMETHYLDIHYDROPTERIDINE PYROPHOSPHOKINASE"/>
    <property type="match status" value="1"/>
</dbReference>
<dbReference type="UniPathway" id="UPA00077">
    <property type="reaction ID" value="UER00155"/>
</dbReference>
<organism evidence="10 11">
    <name type="scientific">Actinoplanes campanulatus</name>
    <dbReference type="NCBI Taxonomy" id="113559"/>
    <lineage>
        <taxon>Bacteria</taxon>
        <taxon>Bacillati</taxon>
        <taxon>Actinomycetota</taxon>
        <taxon>Actinomycetes</taxon>
        <taxon>Micromonosporales</taxon>
        <taxon>Micromonosporaceae</taxon>
        <taxon>Actinoplanes</taxon>
    </lineage>
</organism>
<dbReference type="GO" id="GO:0003848">
    <property type="term" value="F:2-amino-4-hydroxy-6-hydroxymethyldihydropteridine diphosphokinase activity"/>
    <property type="evidence" value="ECO:0007669"/>
    <property type="project" value="UniProtKB-EC"/>
</dbReference>
<name>A0A7W5ALD1_9ACTN</name>
<evidence type="ECO:0000256" key="2">
    <source>
        <dbReference type="ARBA" id="ARBA00005051"/>
    </source>
</evidence>
<protein>
    <recommendedName>
        <fullName evidence="3">2-amino-4-hydroxy-6-hydroxymethyldihydropteridine diphosphokinase</fullName>
        <ecNumber evidence="3">2.7.6.3</ecNumber>
    </recommendedName>
</protein>
<keyword evidence="4 10" id="KW-0808">Transferase</keyword>
<comment type="caution">
    <text evidence="10">The sequence shown here is derived from an EMBL/GenBank/DDBJ whole genome shotgun (WGS) entry which is preliminary data.</text>
</comment>
<evidence type="ECO:0000256" key="8">
    <source>
        <dbReference type="ARBA" id="ARBA00022909"/>
    </source>
</evidence>